<dbReference type="InterPro" id="IPR032310">
    <property type="entry name" value="NLS_NINJA_AFP-like"/>
</dbReference>
<feature type="domain" description="Ethylene-responsive binding factor-associated repression" evidence="6">
    <location>
        <begin position="28"/>
        <end position="62"/>
    </location>
</feature>
<dbReference type="EMBL" id="JAMQYH010000002">
    <property type="protein sequence ID" value="KAJ1697561.1"/>
    <property type="molecule type" value="Genomic_DNA"/>
</dbReference>
<evidence type="ECO:0000256" key="4">
    <source>
        <dbReference type="RuleBase" id="RU369029"/>
    </source>
</evidence>
<comment type="similarity">
    <text evidence="2 4">Belongs to the Ninja family.</text>
</comment>
<dbReference type="InterPro" id="IPR031307">
    <property type="entry name" value="Ninja_fam"/>
</dbReference>
<name>A0A9Q0CPC3_9POAL</name>
<dbReference type="InterPro" id="IPR018247">
    <property type="entry name" value="EF_Hand_1_Ca_BS"/>
</dbReference>
<dbReference type="InterPro" id="IPR032308">
    <property type="entry name" value="TDBD"/>
</dbReference>
<proteinExistence type="inferred from homology"/>
<dbReference type="Pfam" id="PF07897">
    <property type="entry name" value="EAR"/>
    <property type="match status" value="1"/>
</dbReference>
<dbReference type="PANTHER" id="PTHR31413">
    <property type="entry name" value="AFP HOMOLOG 2"/>
    <property type="match status" value="1"/>
</dbReference>
<accession>A0A9Q0CPC3</accession>
<dbReference type="GO" id="GO:0045892">
    <property type="term" value="P:negative regulation of DNA-templated transcription"/>
    <property type="evidence" value="ECO:0007669"/>
    <property type="project" value="TreeGrafter"/>
</dbReference>
<evidence type="ECO:0000256" key="5">
    <source>
        <dbReference type="SAM" id="MobiDB-lite"/>
    </source>
</evidence>
<protein>
    <recommendedName>
        <fullName evidence="4">Ninja-family protein</fullName>
    </recommendedName>
    <alternativeName>
        <fullName evidence="4">ABI-binding protein</fullName>
    </alternativeName>
</protein>
<dbReference type="Pfam" id="PF16136">
    <property type="entry name" value="NLS_NINJA_AFP"/>
    <property type="match status" value="1"/>
</dbReference>
<comment type="function">
    <text evidence="4">Acts as a negative regulator of abscisic acid (ABA) response.</text>
</comment>
<evidence type="ECO:0000313" key="8">
    <source>
        <dbReference type="EMBL" id="KAJ1697561.1"/>
    </source>
</evidence>
<dbReference type="Pfam" id="PF16135">
    <property type="entry name" value="TDBD"/>
    <property type="match status" value="1"/>
</dbReference>
<dbReference type="InterPro" id="IPR012463">
    <property type="entry name" value="Ninja_motif"/>
</dbReference>
<comment type="caution">
    <text evidence="8">The sequence shown here is derived from an EMBL/GenBank/DDBJ whole genome shotgun (WGS) entry which is preliminary data.</text>
</comment>
<evidence type="ECO:0000259" key="6">
    <source>
        <dbReference type="Pfam" id="PF07897"/>
    </source>
</evidence>
<feature type="region of interest" description="Disordered" evidence="5">
    <location>
        <begin position="190"/>
        <end position="217"/>
    </location>
</feature>
<dbReference type="OrthoDB" id="667358at2759"/>
<evidence type="ECO:0000256" key="1">
    <source>
        <dbReference type="ARBA" id="ARBA00004123"/>
    </source>
</evidence>
<keyword evidence="9" id="KW-1185">Reference proteome</keyword>
<evidence type="ECO:0000313" key="9">
    <source>
        <dbReference type="Proteomes" id="UP001151287"/>
    </source>
</evidence>
<evidence type="ECO:0000256" key="3">
    <source>
        <dbReference type="ARBA" id="ARBA00023242"/>
    </source>
</evidence>
<keyword evidence="3 4" id="KW-0539">Nucleus</keyword>
<dbReference type="AlphaFoldDB" id="A0A9Q0CPC3"/>
<sequence length="288" mass="30637">MDFLGRLGGVCETDSVNGFDKSRSKSIDTEEIELSLGLSTNGCFGVDPKGKSKLVRASSIASILPLPKTEIEESAIPVVPIGTLVRTASLPVETEEAVRKRKEMQCLKRLEVKRKRLERRNSLKSGVSSKDKSDSVDFGIINRCRNGTNGVGVVDGFSSFGIKAASLGSQGSSCSVATSEIEGKFVQGTDTKTNAQTPINSTSSAPNPNPIGRTSSMVDEMPCVSTMGENGRTIEGFLYNFRKGGAEVRIVCVCHGSFLTPAEFVKHAGGGDVTNPLKHIKVNSTGFL</sequence>
<feature type="domain" description="Tify" evidence="7">
    <location>
        <begin position="249"/>
        <end position="283"/>
    </location>
</feature>
<comment type="subcellular location">
    <subcellularLocation>
        <location evidence="1 4">Nucleus</location>
    </subcellularLocation>
</comment>
<dbReference type="GO" id="GO:0005634">
    <property type="term" value="C:nucleus"/>
    <property type="evidence" value="ECO:0007669"/>
    <property type="project" value="UniProtKB-SubCell"/>
</dbReference>
<organism evidence="8 9">
    <name type="scientific">Rhynchospora breviuscula</name>
    <dbReference type="NCBI Taxonomy" id="2022672"/>
    <lineage>
        <taxon>Eukaryota</taxon>
        <taxon>Viridiplantae</taxon>
        <taxon>Streptophyta</taxon>
        <taxon>Embryophyta</taxon>
        <taxon>Tracheophyta</taxon>
        <taxon>Spermatophyta</taxon>
        <taxon>Magnoliopsida</taxon>
        <taxon>Liliopsida</taxon>
        <taxon>Poales</taxon>
        <taxon>Cyperaceae</taxon>
        <taxon>Cyperoideae</taxon>
        <taxon>Rhynchosporeae</taxon>
        <taxon>Rhynchospora</taxon>
    </lineage>
</organism>
<dbReference type="PROSITE" id="PS00018">
    <property type="entry name" value="EF_HAND_1"/>
    <property type="match status" value="1"/>
</dbReference>
<dbReference type="GO" id="GO:0007165">
    <property type="term" value="P:signal transduction"/>
    <property type="evidence" value="ECO:0007669"/>
    <property type="project" value="InterPro"/>
</dbReference>
<evidence type="ECO:0000259" key="7">
    <source>
        <dbReference type="Pfam" id="PF16135"/>
    </source>
</evidence>
<dbReference type="Proteomes" id="UP001151287">
    <property type="component" value="Unassembled WGS sequence"/>
</dbReference>
<gene>
    <name evidence="8" type="ORF">LUZ63_006073</name>
</gene>
<evidence type="ECO:0000256" key="2">
    <source>
        <dbReference type="ARBA" id="ARBA00006081"/>
    </source>
</evidence>
<reference evidence="8" key="1">
    <citation type="journal article" date="2022" name="Cell">
        <title>Repeat-based holocentromeres influence genome architecture and karyotype evolution.</title>
        <authorList>
            <person name="Hofstatter P.G."/>
            <person name="Thangavel G."/>
            <person name="Lux T."/>
            <person name="Neumann P."/>
            <person name="Vondrak T."/>
            <person name="Novak P."/>
            <person name="Zhang M."/>
            <person name="Costa L."/>
            <person name="Castellani M."/>
            <person name="Scott A."/>
            <person name="Toegelov H."/>
            <person name="Fuchs J."/>
            <person name="Mata-Sucre Y."/>
            <person name="Dias Y."/>
            <person name="Vanzela A.L.L."/>
            <person name="Huettel B."/>
            <person name="Almeida C.C.S."/>
            <person name="Simkova H."/>
            <person name="Souza G."/>
            <person name="Pedrosa-Harand A."/>
            <person name="Macas J."/>
            <person name="Mayer K.F.X."/>
            <person name="Houben A."/>
            <person name="Marques A."/>
        </authorList>
    </citation>
    <scope>NUCLEOTIDE SEQUENCE</scope>
    <source>
        <strain evidence="8">RhyBre1mFocal</strain>
    </source>
</reference>
<dbReference type="PANTHER" id="PTHR31413:SF49">
    <property type="entry name" value="NINJA-FAMILY PROTEIN MODD"/>
    <property type="match status" value="1"/>
</dbReference>